<dbReference type="PANTHER" id="PTHR34408">
    <property type="entry name" value="FAMILY PROTEIN, PUTATIVE-RELATED"/>
    <property type="match status" value="1"/>
</dbReference>
<accession>A0ABD4DZF6</accession>
<organism evidence="1 2">
    <name type="scientific">Burkholderia ubonensis</name>
    <dbReference type="NCBI Taxonomy" id="101571"/>
    <lineage>
        <taxon>Bacteria</taxon>
        <taxon>Pseudomonadati</taxon>
        <taxon>Pseudomonadota</taxon>
        <taxon>Betaproteobacteria</taxon>
        <taxon>Burkholderiales</taxon>
        <taxon>Burkholderiaceae</taxon>
        <taxon>Burkholderia</taxon>
        <taxon>Burkholderia cepacia complex</taxon>
    </lineage>
</organism>
<evidence type="ECO:0000313" key="1">
    <source>
        <dbReference type="EMBL" id="KVN83486.1"/>
    </source>
</evidence>
<name>A0ABD4DZF6_9BURK</name>
<dbReference type="SUPFAM" id="SSF53955">
    <property type="entry name" value="Lysozyme-like"/>
    <property type="match status" value="1"/>
</dbReference>
<reference evidence="1 2" key="1">
    <citation type="submission" date="2015-11" db="EMBL/GenBank/DDBJ databases">
        <title>Expanding the genomic diversity of Burkholderia species for the development of highly accurate diagnostics.</title>
        <authorList>
            <person name="Sahl J."/>
            <person name="Keim P."/>
            <person name="Wagner D."/>
        </authorList>
    </citation>
    <scope>NUCLEOTIDE SEQUENCE [LARGE SCALE GENOMIC DNA]</scope>
    <source>
        <strain evidence="1 2">MSMB1585WGS</strain>
    </source>
</reference>
<dbReference type="Gene3D" id="1.10.530.10">
    <property type="match status" value="1"/>
</dbReference>
<dbReference type="InterPro" id="IPR023346">
    <property type="entry name" value="Lysozyme-like_dom_sf"/>
</dbReference>
<dbReference type="GO" id="GO:0016787">
    <property type="term" value="F:hydrolase activity"/>
    <property type="evidence" value="ECO:0007669"/>
    <property type="project" value="UniProtKB-KW"/>
</dbReference>
<protein>
    <submittedName>
        <fullName evidence="1">Glycoside hydrolase family 19</fullName>
    </submittedName>
</protein>
<dbReference type="PANTHER" id="PTHR34408:SF1">
    <property type="entry name" value="GLYCOSYL HYDROLASE FAMILY 19 DOMAIN-CONTAINING PROTEIN HI_1415"/>
    <property type="match status" value="1"/>
</dbReference>
<evidence type="ECO:0000313" key="2">
    <source>
        <dbReference type="Proteomes" id="UP000057910"/>
    </source>
</evidence>
<keyword evidence="1" id="KW-0378">Hydrolase</keyword>
<dbReference type="InterPro" id="IPR052354">
    <property type="entry name" value="Cell_Wall_Dynamics_Protein"/>
</dbReference>
<proteinExistence type="predicted"/>
<dbReference type="AlphaFoldDB" id="A0ABD4DZF6"/>
<gene>
    <name evidence="1" type="ORF">WJ68_16375</name>
</gene>
<dbReference type="EMBL" id="LPAD01000071">
    <property type="protein sequence ID" value="KVN83486.1"/>
    <property type="molecule type" value="Genomic_DNA"/>
</dbReference>
<comment type="caution">
    <text evidence="1">The sequence shown here is derived from an EMBL/GenBank/DDBJ whole genome shotgun (WGS) entry which is preliminary data.</text>
</comment>
<sequence>MQITLAQLQKLAPGPAANSVWVDAINAAMLEFGITTEQRIEMFLAQSLHETARLSRLSENLNYSAQGLATTWDRYSATGKRGGSPNALAQRLARNPQAIGNNVYANRLGNGDEASGDGFRYRGRGLLHLTGKANYLAAKTALNIDCVAHPELLEQPVDAARSAAWFWKSHGLNEVADSGSFSGTTKVINGGDIGGKERIGLWTLTKEVIA</sequence>
<dbReference type="Proteomes" id="UP000057910">
    <property type="component" value="Unassembled WGS sequence"/>
</dbReference>